<comment type="similarity">
    <text evidence="2 6">Belongs to the terpene synthase family.</text>
</comment>
<keyword evidence="4 6" id="KW-0460">Magnesium</keyword>
<reference evidence="7" key="1">
    <citation type="journal article" date="2019" name="Int. J. Mol. Sci.">
        <title>RNA-Seq de Novo Assembly and Differential Transcriptome Analysis of Chaga (Inonotus obliquus) Cultured with Different Betulin Sources and the Regulation of Genes Involved in Terpenoid Biosynthesis.</title>
        <authorList>
            <person name="Fradj N."/>
            <person name="Goncalves Dos Santos K.C."/>
            <person name="de Montigny N."/>
            <person name="Awwad F."/>
            <person name="Boumghar Y."/>
            <person name="Germain H."/>
            <person name="Desgagne-Penix I."/>
        </authorList>
    </citation>
    <scope>NUCLEOTIDE SEQUENCE</scope>
</reference>
<protein>
    <recommendedName>
        <fullName evidence="6">Terpene synthase</fullName>
        <ecNumber evidence="6">4.2.3.-</ecNumber>
    </recommendedName>
</protein>
<dbReference type="SUPFAM" id="SSF48576">
    <property type="entry name" value="Terpenoid synthases"/>
    <property type="match status" value="1"/>
</dbReference>
<dbReference type="Gene3D" id="1.10.600.10">
    <property type="entry name" value="Farnesyl Diphosphate Synthase"/>
    <property type="match status" value="1"/>
</dbReference>
<evidence type="ECO:0000256" key="2">
    <source>
        <dbReference type="ARBA" id="ARBA00006333"/>
    </source>
</evidence>
<keyword evidence="5 6" id="KW-0456">Lyase</keyword>
<keyword evidence="3 6" id="KW-0479">Metal-binding</keyword>
<name>A0A5C2I3M4_9AGAM</name>
<dbReference type="InterPro" id="IPR034686">
    <property type="entry name" value="Terpene_cyclase-like_2"/>
</dbReference>
<evidence type="ECO:0000256" key="5">
    <source>
        <dbReference type="ARBA" id="ARBA00023239"/>
    </source>
</evidence>
<evidence type="ECO:0000256" key="6">
    <source>
        <dbReference type="RuleBase" id="RU366034"/>
    </source>
</evidence>
<dbReference type="GO" id="GO:0008299">
    <property type="term" value="P:isoprenoid biosynthetic process"/>
    <property type="evidence" value="ECO:0007669"/>
    <property type="project" value="UniProtKB-ARBA"/>
</dbReference>
<evidence type="ECO:0000256" key="1">
    <source>
        <dbReference type="ARBA" id="ARBA00001946"/>
    </source>
</evidence>
<dbReference type="PANTHER" id="PTHR35201">
    <property type="entry name" value="TERPENE SYNTHASE"/>
    <property type="match status" value="1"/>
</dbReference>
<dbReference type="Pfam" id="PF19086">
    <property type="entry name" value="Terpene_syn_C_2"/>
    <property type="match status" value="1"/>
</dbReference>
<dbReference type="SFLD" id="SFLDS00005">
    <property type="entry name" value="Isoprenoid_Synthase_Type_I"/>
    <property type="match status" value="1"/>
</dbReference>
<dbReference type="GO" id="GO:0010333">
    <property type="term" value="F:terpene synthase activity"/>
    <property type="evidence" value="ECO:0007669"/>
    <property type="project" value="InterPro"/>
</dbReference>
<dbReference type="AlphaFoldDB" id="A0A5C2I3M4"/>
<dbReference type="EMBL" id="MK825561">
    <property type="protein sequence ID" value="QEP49714.1"/>
    <property type="molecule type" value="mRNA"/>
</dbReference>
<sequence>MYVCSYAFISQLVAQSYDIKAGEVKPVLPHCAWLLGVLSCSQNPTYFTTTMRRSKPTYFPPRVAKLVIPDLISECPFILRVNPHGAEVGAQSDAWLYSQGSLGARKLAALRGLKCGLLAAMTYPDAPANELRVTCDFLSFLFHLDDLSDEMDNTGALDTRKMVIGSICDPTFESGTKVGRMARDIWSRLVPTASKGAKARFISTFDLFFRAVSQQALDRRAGVVMDLDSYIVLRRDTSGCKPCWALIEYANGLDLPDHVMEHEAIECLGDCTTDMVAWSNDIFSFKVEDAREDTHNMIPIAMRTLNLSLQEAVDFVGELCDAAMSRFMAAKKRLPSFDRGGRIDNEVAMYVRGLEDWIIGSLHWSFESGRYFGKEGRCVKKRRVVRLAREAVSGGSDNLWSRLMCHTESMVSYSFA</sequence>
<comment type="cofactor">
    <cofactor evidence="1 6">
        <name>Mg(2+)</name>
        <dbReference type="ChEBI" id="CHEBI:18420"/>
    </cofactor>
</comment>
<dbReference type="GO" id="GO:0046872">
    <property type="term" value="F:metal ion binding"/>
    <property type="evidence" value="ECO:0007669"/>
    <property type="project" value="UniProtKB-KW"/>
</dbReference>
<dbReference type="SFLD" id="SFLDG01020">
    <property type="entry name" value="Terpene_Cyclase_Like_2"/>
    <property type="match status" value="1"/>
</dbReference>
<dbReference type="InterPro" id="IPR008949">
    <property type="entry name" value="Isoprenoid_synthase_dom_sf"/>
</dbReference>
<organism evidence="7">
    <name type="scientific">Inonotus obliquus</name>
    <dbReference type="NCBI Taxonomy" id="167356"/>
    <lineage>
        <taxon>Eukaryota</taxon>
        <taxon>Fungi</taxon>
        <taxon>Dikarya</taxon>
        <taxon>Basidiomycota</taxon>
        <taxon>Agaricomycotina</taxon>
        <taxon>Agaricomycetes</taxon>
        <taxon>Hymenochaetales</taxon>
        <taxon>Hymenochaetaceae</taxon>
        <taxon>Inonotus</taxon>
    </lineage>
</organism>
<dbReference type="EC" id="4.2.3.-" evidence="6"/>
<evidence type="ECO:0000256" key="3">
    <source>
        <dbReference type="ARBA" id="ARBA00022723"/>
    </source>
</evidence>
<proteinExistence type="evidence at transcript level"/>
<dbReference type="PANTHER" id="PTHR35201:SF4">
    <property type="entry name" value="BETA-PINACENE SYNTHASE-RELATED"/>
    <property type="match status" value="1"/>
</dbReference>
<evidence type="ECO:0000256" key="4">
    <source>
        <dbReference type="ARBA" id="ARBA00022842"/>
    </source>
</evidence>
<accession>A0A5C2I3M4</accession>
<evidence type="ECO:0000313" key="7">
    <source>
        <dbReference type="EMBL" id="QEP49714.1"/>
    </source>
</evidence>